<evidence type="ECO:0000313" key="3">
    <source>
        <dbReference type="Proteomes" id="UP000637578"/>
    </source>
</evidence>
<comment type="caution">
    <text evidence="2">The sequence shown here is derived from an EMBL/GenBank/DDBJ whole genome shotgun (WGS) entry which is preliminary data.</text>
</comment>
<keyword evidence="3" id="KW-1185">Reference proteome</keyword>
<dbReference type="Proteomes" id="UP000637578">
    <property type="component" value="Unassembled WGS sequence"/>
</dbReference>
<reference evidence="2" key="2">
    <citation type="submission" date="2020-09" db="EMBL/GenBank/DDBJ databases">
        <authorList>
            <person name="Sun Q."/>
            <person name="Zhou Y."/>
        </authorList>
    </citation>
    <scope>NUCLEOTIDE SEQUENCE</scope>
    <source>
        <strain evidence="2">CGMCC 4.5737</strain>
    </source>
</reference>
<dbReference type="AlphaFoldDB" id="A0A8J3CER0"/>
<accession>A0A8J3CER0</accession>
<feature type="compositionally biased region" description="Basic and acidic residues" evidence="1">
    <location>
        <begin position="11"/>
        <end position="20"/>
    </location>
</feature>
<feature type="region of interest" description="Disordered" evidence="1">
    <location>
        <begin position="1"/>
        <end position="77"/>
    </location>
</feature>
<sequence>MRVDLAALERGQGELGRDEDGGAESEQNDGKQAEHAEKDPGHRMLPRSVSGSGWQPGDPGSLLQPGDWASHTERVTP</sequence>
<name>A0A8J3CER0_9PSEU</name>
<protein>
    <submittedName>
        <fullName evidence="2">Uncharacterized protein</fullName>
    </submittedName>
</protein>
<gene>
    <name evidence="2" type="ORF">GCM10012275_29460</name>
</gene>
<feature type="compositionally biased region" description="Basic and acidic residues" evidence="1">
    <location>
        <begin position="28"/>
        <end position="42"/>
    </location>
</feature>
<evidence type="ECO:0000313" key="2">
    <source>
        <dbReference type="EMBL" id="GGM56443.1"/>
    </source>
</evidence>
<reference evidence="2" key="1">
    <citation type="journal article" date="2014" name="Int. J. Syst. Evol. Microbiol.">
        <title>Complete genome sequence of Corynebacterium casei LMG S-19264T (=DSM 44701T), isolated from a smear-ripened cheese.</title>
        <authorList>
            <consortium name="US DOE Joint Genome Institute (JGI-PGF)"/>
            <person name="Walter F."/>
            <person name="Albersmeier A."/>
            <person name="Kalinowski J."/>
            <person name="Ruckert C."/>
        </authorList>
    </citation>
    <scope>NUCLEOTIDE SEQUENCE</scope>
    <source>
        <strain evidence="2">CGMCC 4.5737</strain>
    </source>
</reference>
<dbReference type="EMBL" id="BMMK01000012">
    <property type="protein sequence ID" value="GGM56443.1"/>
    <property type="molecule type" value="Genomic_DNA"/>
</dbReference>
<organism evidence="2 3">
    <name type="scientific">Longimycelium tulufanense</name>
    <dbReference type="NCBI Taxonomy" id="907463"/>
    <lineage>
        <taxon>Bacteria</taxon>
        <taxon>Bacillati</taxon>
        <taxon>Actinomycetota</taxon>
        <taxon>Actinomycetes</taxon>
        <taxon>Pseudonocardiales</taxon>
        <taxon>Pseudonocardiaceae</taxon>
        <taxon>Longimycelium</taxon>
    </lineage>
</organism>
<proteinExistence type="predicted"/>
<evidence type="ECO:0000256" key="1">
    <source>
        <dbReference type="SAM" id="MobiDB-lite"/>
    </source>
</evidence>